<accession>A0A0F9C3J0</accession>
<protein>
    <recommendedName>
        <fullName evidence="3">tRNA threonylcarbamoyladenosine biosynthesis protein TsaE</fullName>
    </recommendedName>
    <alternativeName>
        <fullName evidence="10">t(6)A37 threonylcarbamoyladenosine biosynthesis protein TsaE</fullName>
    </alternativeName>
</protein>
<evidence type="ECO:0000256" key="9">
    <source>
        <dbReference type="ARBA" id="ARBA00022842"/>
    </source>
</evidence>
<keyword evidence="6" id="KW-0479">Metal-binding</keyword>
<keyword evidence="5" id="KW-0819">tRNA processing</keyword>
<keyword evidence="9" id="KW-0460">Magnesium</keyword>
<dbReference type="EMBL" id="LAZR01048738">
    <property type="protein sequence ID" value="KKK91246.1"/>
    <property type="molecule type" value="Genomic_DNA"/>
</dbReference>
<keyword evidence="4" id="KW-0963">Cytoplasm</keyword>
<keyword evidence="8" id="KW-0067">ATP-binding</keyword>
<sequence>MIRFTTHSLDETHALGQRIGKSFSNAMVIALTGDLGCGKTSLVQGIAKGLDISDDYYITSPTYTFINEYPGRYPLFHVDLYRVEHSDDLENIGFDEILMNDAIVAVEWADKLPKDFLKEHLHVCFETLDDTCRKITITPYGSKAVEVIDQLKRMKEIKWD</sequence>
<evidence type="ECO:0000256" key="4">
    <source>
        <dbReference type="ARBA" id="ARBA00022490"/>
    </source>
</evidence>
<name>A0A0F9C3J0_9ZZZZ</name>
<evidence type="ECO:0000256" key="5">
    <source>
        <dbReference type="ARBA" id="ARBA00022694"/>
    </source>
</evidence>
<keyword evidence="7" id="KW-0547">Nucleotide-binding</keyword>
<dbReference type="PANTHER" id="PTHR33540">
    <property type="entry name" value="TRNA THREONYLCARBAMOYLADENOSINE BIOSYNTHESIS PROTEIN TSAE"/>
    <property type="match status" value="1"/>
</dbReference>
<evidence type="ECO:0000256" key="6">
    <source>
        <dbReference type="ARBA" id="ARBA00022723"/>
    </source>
</evidence>
<dbReference type="GO" id="GO:0002949">
    <property type="term" value="P:tRNA threonylcarbamoyladenosine modification"/>
    <property type="evidence" value="ECO:0007669"/>
    <property type="project" value="InterPro"/>
</dbReference>
<evidence type="ECO:0000256" key="2">
    <source>
        <dbReference type="ARBA" id="ARBA00007599"/>
    </source>
</evidence>
<dbReference type="InterPro" id="IPR003442">
    <property type="entry name" value="T6A_TsaE"/>
</dbReference>
<dbReference type="GO" id="GO:0046872">
    <property type="term" value="F:metal ion binding"/>
    <property type="evidence" value="ECO:0007669"/>
    <property type="project" value="UniProtKB-KW"/>
</dbReference>
<dbReference type="PANTHER" id="PTHR33540:SF2">
    <property type="entry name" value="TRNA THREONYLCARBAMOYLADENOSINE BIOSYNTHESIS PROTEIN TSAE"/>
    <property type="match status" value="1"/>
</dbReference>
<dbReference type="Gene3D" id="3.40.50.300">
    <property type="entry name" value="P-loop containing nucleotide triphosphate hydrolases"/>
    <property type="match status" value="1"/>
</dbReference>
<dbReference type="NCBIfam" id="TIGR00150">
    <property type="entry name" value="T6A_YjeE"/>
    <property type="match status" value="1"/>
</dbReference>
<dbReference type="AlphaFoldDB" id="A0A0F9C3J0"/>
<dbReference type="GO" id="GO:0005737">
    <property type="term" value="C:cytoplasm"/>
    <property type="evidence" value="ECO:0007669"/>
    <property type="project" value="UniProtKB-SubCell"/>
</dbReference>
<evidence type="ECO:0000256" key="7">
    <source>
        <dbReference type="ARBA" id="ARBA00022741"/>
    </source>
</evidence>
<dbReference type="InterPro" id="IPR027417">
    <property type="entry name" value="P-loop_NTPase"/>
</dbReference>
<evidence type="ECO:0000256" key="8">
    <source>
        <dbReference type="ARBA" id="ARBA00022840"/>
    </source>
</evidence>
<evidence type="ECO:0000256" key="1">
    <source>
        <dbReference type="ARBA" id="ARBA00004496"/>
    </source>
</evidence>
<dbReference type="SUPFAM" id="SSF52540">
    <property type="entry name" value="P-loop containing nucleoside triphosphate hydrolases"/>
    <property type="match status" value="1"/>
</dbReference>
<gene>
    <name evidence="11" type="ORF">LCGC14_2714890</name>
</gene>
<dbReference type="Pfam" id="PF02367">
    <property type="entry name" value="TsaE"/>
    <property type="match status" value="1"/>
</dbReference>
<proteinExistence type="inferred from homology"/>
<organism evidence="11">
    <name type="scientific">marine sediment metagenome</name>
    <dbReference type="NCBI Taxonomy" id="412755"/>
    <lineage>
        <taxon>unclassified sequences</taxon>
        <taxon>metagenomes</taxon>
        <taxon>ecological metagenomes</taxon>
    </lineage>
</organism>
<evidence type="ECO:0000256" key="3">
    <source>
        <dbReference type="ARBA" id="ARBA00019010"/>
    </source>
</evidence>
<evidence type="ECO:0000256" key="10">
    <source>
        <dbReference type="ARBA" id="ARBA00032441"/>
    </source>
</evidence>
<dbReference type="GO" id="GO:0005524">
    <property type="term" value="F:ATP binding"/>
    <property type="evidence" value="ECO:0007669"/>
    <property type="project" value="UniProtKB-KW"/>
</dbReference>
<comment type="subcellular location">
    <subcellularLocation>
        <location evidence="1">Cytoplasm</location>
    </subcellularLocation>
</comment>
<comment type="caution">
    <text evidence="11">The sequence shown here is derived from an EMBL/GenBank/DDBJ whole genome shotgun (WGS) entry which is preliminary data.</text>
</comment>
<comment type="similarity">
    <text evidence="2">Belongs to the TsaE family.</text>
</comment>
<evidence type="ECO:0000313" key="11">
    <source>
        <dbReference type="EMBL" id="KKK91246.1"/>
    </source>
</evidence>
<reference evidence="11" key="1">
    <citation type="journal article" date="2015" name="Nature">
        <title>Complex archaea that bridge the gap between prokaryotes and eukaryotes.</title>
        <authorList>
            <person name="Spang A."/>
            <person name="Saw J.H."/>
            <person name="Jorgensen S.L."/>
            <person name="Zaremba-Niedzwiedzka K."/>
            <person name="Martijn J."/>
            <person name="Lind A.E."/>
            <person name="van Eijk R."/>
            <person name="Schleper C."/>
            <person name="Guy L."/>
            <person name="Ettema T.J."/>
        </authorList>
    </citation>
    <scope>NUCLEOTIDE SEQUENCE</scope>
</reference>